<dbReference type="GO" id="GO:0008422">
    <property type="term" value="F:beta-glucosidase activity"/>
    <property type="evidence" value="ECO:0007669"/>
    <property type="project" value="UniProtKB-EC"/>
</dbReference>
<sequence>MERAMAMAAFPRDFLWGVATSAYQIEGAAAEDGRGPSIWDAFVRRPGAVAGGDTGDVACDHYHRWEEDVRWMEILGVNAYRFSVAWPRLFPEGRGPLNERGLAFYARLIERLLQAGITPVVTLYHWDLPLALQEAGGWANRDTAHRFAEYAAAVVRRLGDAVRWWITLNEPWVVTVMGHLTGEHAPGLKDVRLAFRVAHHLNLAHFEADQAIRAETRNARVGLTNLMTKVTPSQNADLDVALATAFERLQNGWFLDPFYFGRYPEEPVTLLSLLPAALWPPEAGDPKAALEAMQAEATRWVRPPDFIGVNYYFPTRIAFRAGGPRGGLDFLDFVEPPGVERTAMGWEVAPDGLIAVLRDLKERYRPERIVITENGAAYDDAPQPDGRIDDPARIRYLEAHVDAVRQAIEGGVPVSGYFYWSLLDNFEWAHGYTKRFGLLYVDYGTQRRTPKASFYAYRDLIAARRGP</sequence>
<gene>
    <name evidence="13" type="ORF">SA87_09810</name>
</gene>
<dbReference type="Pfam" id="PF00232">
    <property type="entry name" value="Glyco_hydro_1"/>
    <property type="match status" value="1"/>
</dbReference>
<dbReference type="GO" id="GO:0030245">
    <property type="term" value="P:cellulose catabolic process"/>
    <property type="evidence" value="ECO:0007669"/>
    <property type="project" value="UniProtKB-KW"/>
</dbReference>
<feature type="binding site" evidence="10">
    <location>
        <position position="420"/>
    </location>
    <ligand>
        <name>substrate</name>
    </ligand>
</feature>
<comment type="caution">
    <text evidence="13">The sequence shown here is derived from an EMBL/GenBank/DDBJ whole genome shotgun (WGS) entry which is preliminary data.</text>
</comment>
<dbReference type="InterPro" id="IPR017853">
    <property type="entry name" value="GH"/>
</dbReference>
<dbReference type="PROSITE" id="PS00572">
    <property type="entry name" value="GLYCOSYL_HYDROL_F1_1"/>
    <property type="match status" value="1"/>
</dbReference>
<proteinExistence type="inferred from homology"/>
<feature type="binding site" evidence="10">
    <location>
        <position position="312"/>
    </location>
    <ligand>
        <name>substrate</name>
    </ligand>
</feature>
<keyword evidence="4 12" id="KW-0378">Hydrolase</keyword>
<dbReference type="OrthoDB" id="9765195at2"/>
<evidence type="ECO:0000256" key="5">
    <source>
        <dbReference type="ARBA" id="ARBA00023001"/>
    </source>
</evidence>
<dbReference type="PANTHER" id="PTHR10353">
    <property type="entry name" value="GLYCOSYL HYDROLASE"/>
    <property type="match status" value="1"/>
</dbReference>
<evidence type="ECO:0000256" key="1">
    <source>
        <dbReference type="ARBA" id="ARBA00000448"/>
    </source>
</evidence>
<feature type="active site" description="Nucleophile" evidence="9 11">
    <location>
        <position position="373"/>
    </location>
</feature>
<dbReference type="PRINTS" id="PR00131">
    <property type="entry name" value="GLHYDRLASE1"/>
</dbReference>
<accession>A0A132N7E2</accession>
<dbReference type="FunFam" id="3.20.20.80:FF:000004">
    <property type="entry name" value="Beta-glucosidase 6-phospho-beta-glucosidase"/>
    <property type="match status" value="1"/>
</dbReference>
<dbReference type="PANTHER" id="PTHR10353:SF36">
    <property type="entry name" value="LP05116P"/>
    <property type="match status" value="1"/>
</dbReference>
<dbReference type="InterPro" id="IPR017736">
    <property type="entry name" value="Glyco_hydro_1_beta-glucosidase"/>
</dbReference>
<evidence type="ECO:0000256" key="11">
    <source>
        <dbReference type="PROSITE-ProRule" id="PRU10055"/>
    </source>
</evidence>
<feature type="binding site" evidence="10">
    <location>
        <position position="24"/>
    </location>
    <ligand>
        <name>substrate</name>
    </ligand>
</feature>
<organism evidence="13 14">
    <name type="scientific">Hydrogenibacillus schlegelii</name>
    <name type="common">Bacillus schlegelii</name>
    <dbReference type="NCBI Taxonomy" id="1484"/>
    <lineage>
        <taxon>Bacteria</taxon>
        <taxon>Bacillati</taxon>
        <taxon>Bacillota</taxon>
        <taxon>Bacilli</taxon>
        <taxon>Bacillales</taxon>
        <taxon>Bacillales Family X. Incertae Sedis</taxon>
        <taxon>Hydrogenibacillus</taxon>
    </lineage>
</organism>
<evidence type="ECO:0000256" key="4">
    <source>
        <dbReference type="ARBA" id="ARBA00022801"/>
    </source>
</evidence>
<evidence type="ECO:0000313" key="14">
    <source>
        <dbReference type="Proteomes" id="UP000243024"/>
    </source>
</evidence>
<dbReference type="PROSITE" id="PS00653">
    <property type="entry name" value="GLYCOSYL_HYDROL_F1_2"/>
    <property type="match status" value="1"/>
</dbReference>
<dbReference type="InterPro" id="IPR033132">
    <property type="entry name" value="GH_1_N_CS"/>
</dbReference>
<feature type="binding site" evidence="10">
    <location>
        <position position="169"/>
    </location>
    <ligand>
        <name>substrate</name>
    </ligand>
</feature>
<evidence type="ECO:0000256" key="2">
    <source>
        <dbReference type="ARBA" id="ARBA00010838"/>
    </source>
</evidence>
<name>A0A132N7E2_HYDSH</name>
<dbReference type="InterPro" id="IPR018120">
    <property type="entry name" value="Glyco_hydro_1_AS"/>
</dbReference>
<reference evidence="13 14" key="1">
    <citation type="submission" date="2015-09" db="EMBL/GenBank/DDBJ databases">
        <title>Draft genome sequence of Hydrogenibacillus schlegelii DSM 2000.</title>
        <authorList>
            <person name="Hemp J."/>
        </authorList>
    </citation>
    <scope>NUCLEOTIDE SEQUENCE [LARGE SCALE GENOMIC DNA]</scope>
    <source>
        <strain evidence="13 14">MA 48</strain>
    </source>
</reference>
<dbReference type="Proteomes" id="UP000243024">
    <property type="component" value="Unassembled WGS sequence"/>
</dbReference>
<dbReference type="InterPro" id="IPR001360">
    <property type="entry name" value="Glyco_hydro_1"/>
</dbReference>
<evidence type="ECO:0000256" key="9">
    <source>
        <dbReference type="PIRSR" id="PIRSR617736-1"/>
    </source>
</evidence>
<feature type="binding site" evidence="10">
    <location>
        <position position="125"/>
    </location>
    <ligand>
        <name>substrate</name>
    </ligand>
</feature>
<keyword evidence="14" id="KW-1185">Reference proteome</keyword>
<comment type="similarity">
    <text evidence="2 12">Belongs to the glycosyl hydrolase 1 family.</text>
</comment>
<evidence type="ECO:0000313" key="13">
    <source>
        <dbReference type="EMBL" id="OAR04888.1"/>
    </source>
</evidence>
<dbReference type="EC" id="3.2.1.21" evidence="3 12"/>
<dbReference type="NCBIfam" id="TIGR03356">
    <property type="entry name" value="BGL"/>
    <property type="match status" value="1"/>
</dbReference>
<dbReference type="SUPFAM" id="SSF51445">
    <property type="entry name" value="(Trans)glycosidases"/>
    <property type="match status" value="1"/>
</dbReference>
<dbReference type="RefSeq" id="WP_066199417.1">
    <property type="nucleotide sequence ID" value="NZ_JXBB01000009.1"/>
</dbReference>
<evidence type="ECO:0000256" key="6">
    <source>
        <dbReference type="ARBA" id="ARBA00023277"/>
    </source>
</evidence>
<evidence type="ECO:0000256" key="7">
    <source>
        <dbReference type="ARBA" id="ARBA00023295"/>
    </source>
</evidence>
<dbReference type="GO" id="GO:0005829">
    <property type="term" value="C:cytosol"/>
    <property type="evidence" value="ECO:0007669"/>
    <property type="project" value="TreeGrafter"/>
</dbReference>
<evidence type="ECO:0000256" key="3">
    <source>
        <dbReference type="ARBA" id="ARBA00012744"/>
    </source>
</evidence>
<feature type="active site" description="Proton donor" evidence="9">
    <location>
        <position position="170"/>
    </location>
</feature>
<keyword evidence="6" id="KW-0119">Carbohydrate metabolism</keyword>
<keyword evidence="8" id="KW-0624">Polysaccharide degradation</keyword>
<dbReference type="AlphaFoldDB" id="A0A132N7E2"/>
<evidence type="ECO:0000256" key="8">
    <source>
        <dbReference type="ARBA" id="ARBA00023326"/>
    </source>
</evidence>
<dbReference type="EMBL" id="JXBB01000009">
    <property type="protein sequence ID" value="OAR04888.1"/>
    <property type="molecule type" value="Genomic_DNA"/>
</dbReference>
<evidence type="ECO:0000256" key="12">
    <source>
        <dbReference type="RuleBase" id="RU361175"/>
    </source>
</evidence>
<dbReference type="STRING" id="1484.SA87_09810"/>
<dbReference type="Gene3D" id="3.20.20.80">
    <property type="entry name" value="Glycosidases"/>
    <property type="match status" value="1"/>
</dbReference>
<keyword evidence="5" id="KW-0136">Cellulose degradation</keyword>
<keyword evidence="7 12" id="KW-0326">Glycosidase</keyword>
<comment type="catalytic activity">
    <reaction evidence="1 12">
        <text>Hydrolysis of terminal, non-reducing beta-D-glucosyl residues with release of beta-D-glucose.</text>
        <dbReference type="EC" id="3.2.1.21"/>
    </reaction>
</comment>
<evidence type="ECO:0000256" key="10">
    <source>
        <dbReference type="PIRSR" id="PIRSR617736-2"/>
    </source>
</evidence>
<feature type="binding site" evidence="10">
    <location>
        <begin position="427"/>
        <end position="428"/>
    </location>
    <ligand>
        <name>substrate</name>
    </ligand>
</feature>
<protein>
    <recommendedName>
        <fullName evidence="3 12">Beta-glucosidase</fullName>
        <ecNumber evidence="3 12">3.2.1.21</ecNumber>
    </recommendedName>
</protein>